<accession>A0ABV0UM96</accession>
<evidence type="ECO:0000313" key="1">
    <source>
        <dbReference type="EMBL" id="MEQ2245570.1"/>
    </source>
</evidence>
<reference evidence="1 2" key="1">
    <citation type="submission" date="2021-06" db="EMBL/GenBank/DDBJ databases">
        <authorList>
            <person name="Palmer J.M."/>
        </authorList>
    </citation>
    <scope>NUCLEOTIDE SEQUENCE [LARGE SCALE GENOMIC DNA]</scope>
    <source>
        <strain evidence="2">if_2019</strain>
        <tissue evidence="1">Muscle</tissue>
    </source>
</reference>
<name>A0ABV0UM96_9TELE</name>
<proteinExistence type="predicted"/>
<protein>
    <submittedName>
        <fullName evidence="1">Uncharacterized protein</fullName>
    </submittedName>
</protein>
<evidence type="ECO:0000313" key="2">
    <source>
        <dbReference type="Proteomes" id="UP001482620"/>
    </source>
</evidence>
<dbReference type="Proteomes" id="UP001482620">
    <property type="component" value="Unassembled WGS sequence"/>
</dbReference>
<keyword evidence="2" id="KW-1185">Reference proteome</keyword>
<organism evidence="1 2">
    <name type="scientific">Ilyodon furcidens</name>
    <name type="common">goldbreast splitfin</name>
    <dbReference type="NCBI Taxonomy" id="33524"/>
    <lineage>
        <taxon>Eukaryota</taxon>
        <taxon>Metazoa</taxon>
        <taxon>Chordata</taxon>
        <taxon>Craniata</taxon>
        <taxon>Vertebrata</taxon>
        <taxon>Euteleostomi</taxon>
        <taxon>Actinopterygii</taxon>
        <taxon>Neopterygii</taxon>
        <taxon>Teleostei</taxon>
        <taxon>Neoteleostei</taxon>
        <taxon>Acanthomorphata</taxon>
        <taxon>Ovalentaria</taxon>
        <taxon>Atherinomorphae</taxon>
        <taxon>Cyprinodontiformes</taxon>
        <taxon>Goodeidae</taxon>
        <taxon>Ilyodon</taxon>
    </lineage>
</organism>
<sequence>MTSLDPVEEFMSVCQQRDISALVSPPIPMITGVEEVGPLERSRYQYSRRATSRRTQEVVPFLPGWRQADRPSTSPD</sequence>
<gene>
    <name evidence="1" type="ORF">ILYODFUR_029270</name>
</gene>
<dbReference type="EMBL" id="JAHRIQ010073650">
    <property type="protein sequence ID" value="MEQ2245570.1"/>
    <property type="molecule type" value="Genomic_DNA"/>
</dbReference>
<comment type="caution">
    <text evidence="1">The sequence shown here is derived from an EMBL/GenBank/DDBJ whole genome shotgun (WGS) entry which is preliminary data.</text>
</comment>